<keyword evidence="2" id="KW-0472">Membrane</keyword>
<feature type="compositionally biased region" description="Low complexity" evidence="1">
    <location>
        <begin position="15"/>
        <end position="32"/>
    </location>
</feature>
<dbReference type="InterPro" id="IPR038765">
    <property type="entry name" value="Papain-like_cys_pep_sf"/>
</dbReference>
<keyword evidence="2" id="KW-0812">Transmembrane</keyword>
<comment type="caution">
    <text evidence="4">The sequence shown here is derived from an EMBL/GenBank/DDBJ whole genome shotgun (WGS) entry which is preliminary data.</text>
</comment>
<evidence type="ECO:0000259" key="3">
    <source>
        <dbReference type="SMART" id="SM00460"/>
    </source>
</evidence>
<dbReference type="AlphaFoldDB" id="A0A4Q5ACU7"/>
<organism evidence="4 5">
    <name type="scientific">Bifidobacterium pseudolongum subsp. globosum</name>
    <dbReference type="NCBI Taxonomy" id="1690"/>
    <lineage>
        <taxon>Bacteria</taxon>
        <taxon>Bacillati</taxon>
        <taxon>Actinomycetota</taxon>
        <taxon>Actinomycetes</taxon>
        <taxon>Bifidobacteriales</taxon>
        <taxon>Bifidobacteriaceae</taxon>
        <taxon>Bifidobacterium</taxon>
    </lineage>
</organism>
<feature type="transmembrane region" description="Helical" evidence="2">
    <location>
        <begin position="87"/>
        <end position="111"/>
    </location>
</feature>
<feature type="domain" description="Transglutaminase-like" evidence="3">
    <location>
        <begin position="726"/>
        <end position="782"/>
    </location>
</feature>
<evidence type="ECO:0000256" key="1">
    <source>
        <dbReference type="SAM" id="MobiDB-lite"/>
    </source>
</evidence>
<evidence type="ECO:0000313" key="4">
    <source>
        <dbReference type="EMBL" id="RYQ24067.1"/>
    </source>
</evidence>
<evidence type="ECO:0000256" key="2">
    <source>
        <dbReference type="SAM" id="Phobius"/>
    </source>
</evidence>
<keyword evidence="2" id="KW-1133">Transmembrane helix</keyword>
<protein>
    <submittedName>
        <fullName evidence="4">Transglutaminase</fullName>
    </submittedName>
</protein>
<feature type="compositionally biased region" description="Pro residues" evidence="1">
    <location>
        <begin position="1"/>
        <end position="14"/>
    </location>
</feature>
<sequence>MTGPQPPYGAPPQQPQQQPQPQQNRLPNQQRPLPQPGWYRHPYTGQTMYWTGTQWSATQPAQSTQAKPVQPGPAKAVAVDARKRRKWIIVASIVAALALVVGVSVPIVRFLERQGIIEVPSLKSMSKEEAYGTTFTADRFDLQDPLIDISNSRKFSMDLESETAQDLAKSEELEACDFLCVYGNANLDAPVEASYDLVDGTRLEITGMSRPDAAQDDNDISKYNLGFSGYEHYWLVQWRDAQGERLAKPKITYFTVKDQYRSPLDRPRDLQLSVDDDGILRIGFSAVEGASKYRLYTIRHSFAGSDVQMMPLADTDQTGVRIDQFAPSTDLDSITKCGGFDQAPCSKEQMHDTGNASLRWLLLQSEDDAMECEATKNEAPGCVDYDLGVMLGKDRAEELAQQFNERIDTSQAWVAVSAIDADGHESYLSTASLAPFMGSLPLYEAHYMLNRIDEQTNHFTGYASEMPDKLQHAYAKHYVTMLDGRTHEIYKECPKPERNDADMLYSHCTVPGTGYTVEQFYHTVDEYDKSQATIAKWKRSEPKSSVVNATFKSEMNDLIDPDSKPIGKNGVEKYKPFGSTEYVRYIAENLLAGHQMIDIDAYASSPSAPDFYDVLSEAVDQNSYLAVMIKVDYSGIVFTDVTVSNKRMVRVTYADDAFALRDAFYDKVMQAASTITAGATREGAVQIDNYLASTAEYDYDAFNAHQAGMNSFKLQNNFPRSWTSGILVDGKGVCASYAYAFDAIADQVGLTSLYVTGQGGTGLHAWNRVQLDGKWYDIDATWDDAGSYASSEYQLKDANTLDKHTVESDWMLKSSIPAYGGSQR</sequence>
<dbReference type="SMART" id="SM00460">
    <property type="entry name" value="TGc"/>
    <property type="match status" value="1"/>
</dbReference>
<accession>A0A4Q5ACU7</accession>
<dbReference type="SUPFAM" id="SSF54001">
    <property type="entry name" value="Cysteine proteinases"/>
    <property type="match status" value="1"/>
</dbReference>
<dbReference type="EMBL" id="RYUQ01000004">
    <property type="protein sequence ID" value="RYQ24067.1"/>
    <property type="molecule type" value="Genomic_DNA"/>
</dbReference>
<proteinExistence type="predicted"/>
<name>A0A4Q5ACU7_9BIFI</name>
<dbReference type="Proteomes" id="UP000292535">
    <property type="component" value="Unassembled WGS sequence"/>
</dbReference>
<feature type="region of interest" description="Disordered" evidence="1">
    <location>
        <begin position="1"/>
        <end position="38"/>
    </location>
</feature>
<dbReference type="Gene3D" id="3.10.620.30">
    <property type="match status" value="1"/>
</dbReference>
<gene>
    <name evidence="4" type="ORF">PG2032B_1466</name>
</gene>
<reference evidence="4 5" key="1">
    <citation type="submission" date="2018-12" db="EMBL/GenBank/DDBJ databases">
        <title>Unveiling genomic diversity among members of the Bifidobacterium pseudolongum species, a widely distributed gut commensal of the animal kingdom.</title>
        <authorList>
            <person name="Lugli G.A."/>
            <person name="Duranti S."/>
            <person name="Albert K."/>
            <person name="Mancabelli L."/>
            <person name="Napoli S."/>
            <person name="Viappiani A."/>
            <person name="Anzalone R."/>
            <person name="Longhi G."/>
            <person name="Milani C."/>
            <person name="Turroni F."/>
            <person name="Alessandri G."/>
            <person name="Sela D.A."/>
            <person name="Van Sinderen D."/>
            <person name="Ventura M."/>
        </authorList>
    </citation>
    <scope>NUCLEOTIDE SEQUENCE [LARGE SCALE GENOMIC DNA]</scope>
    <source>
        <strain evidence="4 5">2032B</strain>
    </source>
</reference>
<dbReference type="InterPro" id="IPR002931">
    <property type="entry name" value="Transglutaminase-like"/>
</dbReference>
<dbReference type="Pfam" id="PF01841">
    <property type="entry name" value="Transglut_core"/>
    <property type="match status" value="1"/>
</dbReference>
<dbReference type="RefSeq" id="WP_165364608.1">
    <property type="nucleotide sequence ID" value="NZ_RYUQ01000004.1"/>
</dbReference>
<dbReference type="SUPFAM" id="SSF81995">
    <property type="entry name" value="beta-sandwich domain of Sec23/24"/>
    <property type="match status" value="1"/>
</dbReference>
<evidence type="ECO:0000313" key="5">
    <source>
        <dbReference type="Proteomes" id="UP000292535"/>
    </source>
</evidence>